<keyword evidence="1" id="KW-0472">Membrane</keyword>
<evidence type="ECO:0000256" key="1">
    <source>
        <dbReference type="SAM" id="Phobius"/>
    </source>
</evidence>
<dbReference type="Gene3D" id="2.60.40.10">
    <property type="entry name" value="Immunoglobulins"/>
    <property type="match status" value="1"/>
</dbReference>
<dbReference type="SUPFAM" id="SSF48726">
    <property type="entry name" value="Immunoglobulin"/>
    <property type="match status" value="1"/>
</dbReference>
<accession>A0A672FX86</accession>
<proteinExistence type="predicted"/>
<dbReference type="Proteomes" id="UP000472267">
    <property type="component" value="Chromosome 3"/>
</dbReference>
<reference evidence="4" key="3">
    <citation type="submission" date="2025-09" db="UniProtKB">
        <authorList>
            <consortium name="Ensembl"/>
        </authorList>
    </citation>
    <scope>IDENTIFICATION</scope>
</reference>
<dbReference type="Ensembl" id="ENSSFAT00005003563.1">
    <property type="protein sequence ID" value="ENSSFAP00005003314.1"/>
    <property type="gene ID" value="ENSSFAG00005002233.1"/>
</dbReference>
<dbReference type="InterPro" id="IPR013783">
    <property type="entry name" value="Ig-like_fold"/>
</dbReference>
<keyword evidence="2" id="KW-0732">Signal</keyword>
<reference evidence="4" key="1">
    <citation type="submission" date="2019-06" db="EMBL/GenBank/DDBJ databases">
        <authorList>
            <consortium name="Wellcome Sanger Institute Data Sharing"/>
        </authorList>
    </citation>
    <scope>NUCLEOTIDE SEQUENCE [LARGE SCALE GENOMIC DNA]</scope>
</reference>
<organism evidence="4 5">
    <name type="scientific">Salarias fasciatus</name>
    <name type="common">Jewelled blenny</name>
    <name type="synonym">Blennius fasciatus</name>
    <dbReference type="NCBI Taxonomy" id="181472"/>
    <lineage>
        <taxon>Eukaryota</taxon>
        <taxon>Metazoa</taxon>
        <taxon>Chordata</taxon>
        <taxon>Craniata</taxon>
        <taxon>Vertebrata</taxon>
        <taxon>Euteleostomi</taxon>
        <taxon>Actinopterygii</taxon>
        <taxon>Neopterygii</taxon>
        <taxon>Teleostei</taxon>
        <taxon>Neoteleostei</taxon>
        <taxon>Acanthomorphata</taxon>
        <taxon>Ovalentaria</taxon>
        <taxon>Blenniimorphae</taxon>
        <taxon>Blenniiformes</taxon>
        <taxon>Blennioidei</taxon>
        <taxon>Blenniidae</taxon>
        <taxon>Salariinae</taxon>
        <taxon>Salarias</taxon>
    </lineage>
</organism>
<feature type="transmembrane region" description="Helical" evidence="1">
    <location>
        <begin position="141"/>
        <end position="160"/>
    </location>
</feature>
<dbReference type="InterPro" id="IPR036179">
    <property type="entry name" value="Ig-like_dom_sf"/>
</dbReference>
<dbReference type="InParanoid" id="A0A672FX86"/>
<feature type="chain" id="PRO_5025656675" description="Immunoglobulin V-set domain-containing protein" evidence="2">
    <location>
        <begin position="23"/>
        <end position="219"/>
    </location>
</feature>
<sequence length="219" mass="24962">METLTLISALLSIFCWISFSVGDFHTIEVLPGGEVTMLCSNFTNRHIPVVWYRLINTEYNISRISFMLISDDNATLFAGFQNGRFTVTSNNSHVFLNIKPVDLSDFGLYFCGHKINSDMVIFDRTYLKMQETLPDSLNSTYMLLGGLIIFLIVVIVALVFKIRSFHTAQDKTLISHNTQSQESDGLNYAAVSFQHRTNRGRRRTAMRELETHVVYAATR</sequence>
<dbReference type="AlphaFoldDB" id="A0A672FX86"/>
<dbReference type="Pfam" id="PF07686">
    <property type="entry name" value="V-set"/>
    <property type="match status" value="1"/>
</dbReference>
<evidence type="ECO:0000313" key="5">
    <source>
        <dbReference type="Proteomes" id="UP000472267"/>
    </source>
</evidence>
<name>A0A672FX86_SALFA</name>
<protein>
    <recommendedName>
        <fullName evidence="3">Immunoglobulin V-set domain-containing protein</fullName>
    </recommendedName>
</protein>
<keyword evidence="1" id="KW-0812">Transmembrane</keyword>
<dbReference type="InterPro" id="IPR013106">
    <property type="entry name" value="Ig_V-set"/>
</dbReference>
<evidence type="ECO:0000313" key="4">
    <source>
        <dbReference type="Ensembl" id="ENSSFAP00005003314.1"/>
    </source>
</evidence>
<dbReference type="FunCoup" id="A0A672FX86">
    <property type="interactions" value="36"/>
</dbReference>
<evidence type="ECO:0000259" key="3">
    <source>
        <dbReference type="Pfam" id="PF07686"/>
    </source>
</evidence>
<keyword evidence="5" id="KW-1185">Reference proteome</keyword>
<feature type="domain" description="Immunoglobulin V-set" evidence="3">
    <location>
        <begin position="26"/>
        <end position="125"/>
    </location>
</feature>
<gene>
    <name evidence="4" type="primary">LOC115383381</name>
</gene>
<reference evidence="4" key="2">
    <citation type="submission" date="2025-08" db="UniProtKB">
        <authorList>
            <consortium name="Ensembl"/>
        </authorList>
    </citation>
    <scope>IDENTIFICATION</scope>
</reference>
<feature type="signal peptide" evidence="2">
    <location>
        <begin position="1"/>
        <end position="22"/>
    </location>
</feature>
<keyword evidence="1" id="KW-1133">Transmembrane helix</keyword>
<evidence type="ECO:0000256" key="2">
    <source>
        <dbReference type="SAM" id="SignalP"/>
    </source>
</evidence>